<sequence length="177" mass="20112">MKSKKKKDLEEVEESQKIETQNNEEIAGPDLEAKCVEFESGWKRALADYENLQKDMHSQLRVSRDRIKIDFVGKLLPVLDNFNQAVNFAPKTENPEIENWLLGVTFIQKQFETVLSEMGVEMVGAVGQFNPTLHEAVGLKTDDSKADQEIIEVIQPGWKIGDIVIRPAKVMINEITK</sequence>
<proteinExistence type="inferred from homology"/>
<dbReference type="SUPFAM" id="SSF51064">
    <property type="entry name" value="Head domain of nucleotide exchange factor GrpE"/>
    <property type="match status" value="1"/>
</dbReference>
<evidence type="ECO:0000256" key="3">
    <source>
        <dbReference type="HAMAP-Rule" id="MF_01151"/>
    </source>
</evidence>
<reference evidence="7" key="1">
    <citation type="submission" date="2017-09" db="EMBL/GenBank/DDBJ databases">
        <title>Depth-based differentiation of microbial function through sediment-hosted aquifers and enrichment of novel symbionts in the deep terrestrial subsurface.</title>
        <authorList>
            <person name="Probst A.J."/>
            <person name="Ladd B."/>
            <person name="Jarett J.K."/>
            <person name="Geller-Mcgrath D.E."/>
            <person name="Sieber C.M.K."/>
            <person name="Emerson J.B."/>
            <person name="Anantharaman K."/>
            <person name="Thomas B.C."/>
            <person name="Malmstrom R."/>
            <person name="Stieglmeier M."/>
            <person name="Klingl A."/>
            <person name="Woyke T."/>
            <person name="Ryan C.M."/>
            <person name="Banfield J.F."/>
        </authorList>
    </citation>
    <scope>NUCLEOTIDE SEQUENCE [LARGE SCALE GENOMIC DNA]</scope>
</reference>
<dbReference type="CDD" id="cd00446">
    <property type="entry name" value="GrpE"/>
    <property type="match status" value="1"/>
</dbReference>
<dbReference type="Pfam" id="PF01025">
    <property type="entry name" value="GrpE"/>
    <property type="match status" value="1"/>
</dbReference>
<dbReference type="GO" id="GO:0042803">
    <property type="term" value="F:protein homodimerization activity"/>
    <property type="evidence" value="ECO:0007669"/>
    <property type="project" value="InterPro"/>
</dbReference>
<comment type="subunit">
    <text evidence="3">Homodimer.</text>
</comment>
<dbReference type="Proteomes" id="UP000231263">
    <property type="component" value="Unassembled WGS sequence"/>
</dbReference>
<evidence type="ECO:0000256" key="4">
    <source>
        <dbReference type="RuleBase" id="RU004478"/>
    </source>
</evidence>
<evidence type="ECO:0000256" key="2">
    <source>
        <dbReference type="ARBA" id="ARBA00023186"/>
    </source>
</evidence>
<dbReference type="Gene3D" id="2.30.22.10">
    <property type="entry name" value="Head domain of nucleotide exchange factor GrpE"/>
    <property type="match status" value="1"/>
</dbReference>
<dbReference type="SUPFAM" id="SSF58014">
    <property type="entry name" value="Coiled-coil domain of nucleotide exchange factor GrpE"/>
    <property type="match status" value="1"/>
</dbReference>
<evidence type="ECO:0000256" key="1">
    <source>
        <dbReference type="ARBA" id="ARBA00009054"/>
    </source>
</evidence>
<dbReference type="GO" id="GO:0006457">
    <property type="term" value="P:protein folding"/>
    <property type="evidence" value="ECO:0007669"/>
    <property type="project" value="InterPro"/>
</dbReference>
<dbReference type="PANTHER" id="PTHR21237">
    <property type="entry name" value="GRPE PROTEIN"/>
    <property type="match status" value="1"/>
</dbReference>
<comment type="function">
    <text evidence="3">Participates actively in the response to hyperosmotic and heat shock by preventing the aggregation of stress-denatured proteins, in association with DnaK and GrpE. It is the nucleotide exchange factor for DnaK and may function as a thermosensor. Unfolded proteins bind initially to DnaJ; upon interaction with the DnaJ-bound protein, DnaK hydrolyzes its bound ATP, resulting in the formation of a stable complex. GrpE releases ADP from DnaK; ATP binding to DnaK triggers the release of the substrate protein, thus completing the reaction cycle. Several rounds of ATP-dependent interactions between DnaJ, DnaK and GrpE are required for fully efficient folding.</text>
</comment>
<keyword evidence="2 3" id="KW-0143">Chaperone</keyword>
<keyword evidence="3" id="KW-0963">Cytoplasm</keyword>
<dbReference type="GO" id="GO:0051082">
    <property type="term" value="F:unfolded protein binding"/>
    <property type="evidence" value="ECO:0007669"/>
    <property type="project" value="TreeGrafter"/>
</dbReference>
<name>A0A2M7XE47_9BACT</name>
<dbReference type="PRINTS" id="PR00773">
    <property type="entry name" value="GRPEPROTEIN"/>
</dbReference>
<organism evidence="6 7">
    <name type="scientific">Candidatus Uhrbacteria bacterium CG_4_9_14_3_um_filter_41_35</name>
    <dbReference type="NCBI Taxonomy" id="1975034"/>
    <lineage>
        <taxon>Bacteria</taxon>
        <taxon>Candidatus Uhriibacteriota</taxon>
    </lineage>
</organism>
<dbReference type="EMBL" id="PFWT01000017">
    <property type="protein sequence ID" value="PJA46112.1"/>
    <property type="molecule type" value="Genomic_DNA"/>
</dbReference>
<comment type="caution">
    <text evidence="6">The sequence shown here is derived from an EMBL/GenBank/DDBJ whole genome shotgun (WGS) entry which is preliminary data.</text>
</comment>
<dbReference type="AlphaFoldDB" id="A0A2M7XE47"/>
<dbReference type="InterPro" id="IPR009012">
    <property type="entry name" value="GrpE_head"/>
</dbReference>
<dbReference type="InterPro" id="IPR000740">
    <property type="entry name" value="GrpE"/>
</dbReference>
<dbReference type="PANTHER" id="PTHR21237:SF23">
    <property type="entry name" value="GRPE PROTEIN HOMOLOG, MITOCHONDRIAL"/>
    <property type="match status" value="1"/>
</dbReference>
<comment type="subcellular location">
    <subcellularLocation>
        <location evidence="3">Cytoplasm</location>
    </subcellularLocation>
</comment>
<dbReference type="GO" id="GO:0051087">
    <property type="term" value="F:protein-folding chaperone binding"/>
    <property type="evidence" value="ECO:0007669"/>
    <property type="project" value="InterPro"/>
</dbReference>
<dbReference type="GO" id="GO:0000774">
    <property type="term" value="F:adenyl-nucleotide exchange factor activity"/>
    <property type="evidence" value="ECO:0007669"/>
    <property type="project" value="InterPro"/>
</dbReference>
<protein>
    <recommendedName>
        <fullName evidence="3">Protein GrpE</fullName>
    </recommendedName>
    <alternativeName>
        <fullName evidence="3">HSP-70 cofactor</fullName>
    </alternativeName>
</protein>
<dbReference type="GO" id="GO:0005737">
    <property type="term" value="C:cytoplasm"/>
    <property type="evidence" value="ECO:0007669"/>
    <property type="project" value="UniProtKB-SubCell"/>
</dbReference>
<dbReference type="HAMAP" id="MF_01151">
    <property type="entry name" value="GrpE"/>
    <property type="match status" value="1"/>
</dbReference>
<dbReference type="Gene3D" id="3.90.20.20">
    <property type="match status" value="1"/>
</dbReference>
<evidence type="ECO:0000313" key="7">
    <source>
        <dbReference type="Proteomes" id="UP000231263"/>
    </source>
</evidence>
<gene>
    <name evidence="3 6" type="primary">grpE</name>
    <name evidence="6" type="ORF">CO173_03670</name>
</gene>
<keyword evidence="3" id="KW-0346">Stress response</keyword>
<dbReference type="InterPro" id="IPR013805">
    <property type="entry name" value="GrpE_CC"/>
</dbReference>
<evidence type="ECO:0000256" key="5">
    <source>
        <dbReference type="SAM" id="MobiDB-lite"/>
    </source>
</evidence>
<accession>A0A2M7XE47</accession>
<feature type="region of interest" description="Disordered" evidence="5">
    <location>
        <begin position="1"/>
        <end position="30"/>
    </location>
</feature>
<comment type="similarity">
    <text evidence="1 3 4">Belongs to the GrpE family.</text>
</comment>
<evidence type="ECO:0000313" key="6">
    <source>
        <dbReference type="EMBL" id="PJA46112.1"/>
    </source>
</evidence>